<accession>A0A4S3TKW6</accession>
<evidence type="ECO:0000313" key="3">
    <source>
        <dbReference type="EMBL" id="THE64761.1"/>
    </source>
</evidence>
<organism evidence="3 4">
    <name type="scientific">Salinadaptatus halalkaliphilus</name>
    <dbReference type="NCBI Taxonomy" id="2419781"/>
    <lineage>
        <taxon>Archaea</taxon>
        <taxon>Methanobacteriati</taxon>
        <taxon>Methanobacteriota</taxon>
        <taxon>Stenosarchaea group</taxon>
        <taxon>Halobacteria</taxon>
        <taxon>Halobacteriales</taxon>
        <taxon>Natrialbaceae</taxon>
        <taxon>Salinadaptatus</taxon>
    </lineage>
</organism>
<feature type="transmembrane region" description="Helical" evidence="1">
    <location>
        <begin position="46"/>
        <end position="63"/>
    </location>
</feature>
<keyword evidence="1" id="KW-0812">Transmembrane</keyword>
<dbReference type="Proteomes" id="UP000318864">
    <property type="component" value="Unassembled WGS sequence"/>
</dbReference>
<sequence length="108" mass="11728">MCRRSDPLACGRLRLAARWYRLLWNRLLIPIVGRRDELETAAPHRFAKLLGVVGSALATLALVGDTSGVGFGIAALVGLLAGLAATTGFCLGYRMYRQVSFLETRGIH</sequence>
<dbReference type="RefSeq" id="WP_141464785.1">
    <property type="nucleotide sequence ID" value="NZ_RBZW01000025.1"/>
</dbReference>
<dbReference type="InterPro" id="IPR025508">
    <property type="entry name" value="DUF4395"/>
</dbReference>
<evidence type="ECO:0000313" key="4">
    <source>
        <dbReference type="Proteomes" id="UP000318864"/>
    </source>
</evidence>
<dbReference type="Pfam" id="PF14340">
    <property type="entry name" value="DUF4395"/>
    <property type="match status" value="1"/>
</dbReference>
<gene>
    <name evidence="3" type="ORF">D8Y22_10910</name>
</gene>
<evidence type="ECO:0000256" key="1">
    <source>
        <dbReference type="SAM" id="Phobius"/>
    </source>
</evidence>
<feature type="transmembrane region" description="Helical" evidence="1">
    <location>
        <begin position="69"/>
        <end position="93"/>
    </location>
</feature>
<keyword evidence="1" id="KW-0472">Membrane</keyword>
<name>A0A4S3TKW6_9EURY</name>
<keyword evidence="1" id="KW-1133">Transmembrane helix</keyword>
<comment type="caution">
    <text evidence="3">The sequence shown here is derived from an EMBL/GenBank/DDBJ whole genome shotgun (WGS) entry which is preliminary data.</text>
</comment>
<dbReference type="AlphaFoldDB" id="A0A4S3TKW6"/>
<keyword evidence="4" id="KW-1185">Reference proteome</keyword>
<evidence type="ECO:0000259" key="2">
    <source>
        <dbReference type="Pfam" id="PF14340"/>
    </source>
</evidence>
<feature type="domain" description="DUF4395" evidence="2">
    <location>
        <begin position="17"/>
        <end position="99"/>
    </location>
</feature>
<dbReference type="EMBL" id="RBZW01000025">
    <property type="protein sequence ID" value="THE64761.1"/>
    <property type="molecule type" value="Genomic_DNA"/>
</dbReference>
<proteinExistence type="predicted"/>
<protein>
    <submittedName>
        <fullName evidence="3">DUF4395 family protein</fullName>
    </submittedName>
</protein>
<reference evidence="3 4" key="1">
    <citation type="submission" date="2018-10" db="EMBL/GenBank/DDBJ databases">
        <title>Natronolimnobius sp. XQ-INN 246 isolated from Inner Mongolia Autonomous Region of China.</title>
        <authorList>
            <person name="Xue Q."/>
        </authorList>
    </citation>
    <scope>NUCLEOTIDE SEQUENCE [LARGE SCALE GENOMIC DNA]</scope>
    <source>
        <strain evidence="3 4">XQ-INN 246</strain>
    </source>
</reference>